<evidence type="ECO:0000313" key="3">
    <source>
        <dbReference type="Proteomes" id="UP001595528"/>
    </source>
</evidence>
<protein>
    <submittedName>
        <fullName evidence="2">Alpha/beta fold hydrolase</fullName>
    </submittedName>
</protein>
<dbReference type="GO" id="GO:0016787">
    <property type="term" value="F:hydrolase activity"/>
    <property type="evidence" value="ECO:0007669"/>
    <property type="project" value="UniProtKB-KW"/>
</dbReference>
<reference evidence="3" key="1">
    <citation type="journal article" date="2019" name="Int. J. Syst. Evol. Microbiol.">
        <title>The Global Catalogue of Microorganisms (GCM) 10K type strain sequencing project: providing services to taxonomists for standard genome sequencing and annotation.</title>
        <authorList>
            <consortium name="The Broad Institute Genomics Platform"/>
            <consortium name="The Broad Institute Genome Sequencing Center for Infectious Disease"/>
            <person name="Wu L."/>
            <person name="Ma J."/>
        </authorList>
    </citation>
    <scope>NUCLEOTIDE SEQUENCE [LARGE SCALE GENOMIC DNA]</scope>
    <source>
        <strain evidence="3">KCTC 42964</strain>
    </source>
</reference>
<dbReference type="SUPFAM" id="SSF53474">
    <property type="entry name" value="alpha/beta-Hydrolases"/>
    <property type="match status" value="2"/>
</dbReference>
<evidence type="ECO:0000313" key="2">
    <source>
        <dbReference type="EMBL" id="MFC3228673.1"/>
    </source>
</evidence>
<accession>A0ABV7L2P0</accession>
<feature type="domain" description="AB hydrolase-1" evidence="1">
    <location>
        <begin position="29"/>
        <end position="128"/>
    </location>
</feature>
<dbReference type="InterPro" id="IPR000073">
    <property type="entry name" value="AB_hydrolase_1"/>
</dbReference>
<evidence type="ECO:0000259" key="1">
    <source>
        <dbReference type="Pfam" id="PF00561"/>
    </source>
</evidence>
<gene>
    <name evidence="2" type="ORF">ACFOGJ_15625</name>
</gene>
<keyword evidence="3" id="KW-1185">Reference proteome</keyword>
<dbReference type="EMBL" id="JBHRTR010000028">
    <property type="protein sequence ID" value="MFC3228673.1"/>
    <property type="molecule type" value="Genomic_DNA"/>
</dbReference>
<sequence length="561" mass="59731">MNSDTGLQRHVVHLADGRAVHLRTSGSGPPVLLCHESPRSSVALTLLAGFLADRFTVLAMDTPGYGLSDPLPLDRPEIPDYADAAIGLLDALNVGRLPVYGTHTGASIAVEMARRHPDRIAGAVLDGYPVFTPAERAAFLDSYLPPFRPDAHGGHVAWLWSRVRDQFTVFPWNLWGAAARLPRDPPPLALHDQVAADILRAGDGYRTGYAAAFRHHGPGPVPHLKVPVTFAARTDDLLFDQLARLPDLPEGCTILPLDPDRPAWGAVIADTLAGTTGDGTAPDLAPDPAAIVAGPLRRQMVRPARHGADIMLHAGGPAAPDGTLLFLHDLPGAGRDWRPLLQRCVARYRVLAPDLPGCADSAAGADSLDDAVAAMLALLEMLPAAPPLTIVARGLSVPLALTLAGSLPARPRLLLCDPAPATATEAERYQDYLPDLAPRWDGGHLFAAWTMLRDGLVYRPWHDRRHHAARHLGDEMDLAGLHDRFADLMQQPQGWHGTAMGAIGRPLSHAGPRDGAQVLLGADLPAVVGLRETLRSAGFAVDLVDPLAWPDAILAAVAAAH</sequence>
<name>A0ABV7L2P0_9PROT</name>
<dbReference type="PANTHER" id="PTHR43798:SF33">
    <property type="entry name" value="HYDROLASE, PUTATIVE (AFU_ORTHOLOGUE AFUA_2G14860)-RELATED"/>
    <property type="match status" value="1"/>
</dbReference>
<proteinExistence type="predicted"/>
<dbReference type="Pfam" id="PF00561">
    <property type="entry name" value="Abhydrolase_1"/>
    <property type="match status" value="1"/>
</dbReference>
<dbReference type="InterPro" id="IPR050266">
    <property type="entry name" value="AB_hydrolase_sf"/>
</dbReference>
<organism evidence="2 3">
    <name type="scientific">Marinibaculum pumilum</name>
    <dbReference type="NCBI Taxonomy" id="1766165"/>
    <lineage>
        <taxon>Bacteria</taxon>
        <taxon>Pseudomonadati</taxon>
        <taxon>Pseudomonadota</taxon>
        <taxon>Alphaproteobacteria</taxon>
        <taxon>Rhodospirillales</taxon>
        <taxon>Rhodospirillaceae</taxon>
        <taxon>Marinibaculum</taxon>
    </lineage>
</organism>
<keyword evidence="2" id="KW-0378">Hydrolase</keyword>
<dbReference type="RefSeq" id="WP_379902020.1">
    <property type="nucleotide sequence ID" value="NZ_JBHRTR010000028.1"/>
</dbReference>
<dbReference type="PRINTS" id="PR00111">
    <property type="entry name" value="ABHYDROLASE"/>
</dbReference>
<dbReference type="InterPro" id="IPR029058">
    <property type="entry name" value="AB_hydrolase_fold"/>
</dbReference>
<dbReference type="PANTHER" id="PTHR43798">
    <property type="entry name" value="MONOACYLGLYCEROL LIPASE"/>
    <property type="match status" value="1"/>
</dbReference>
<comment type="caution">
    <text evidence="2">The sequence shown here is derived from an EMBL/GenBank/DDBJ whole genome shotgun (WGS) entry which is preliminary data.</text>
</comment>
<dbReference type="Proteomes" id="UP001595528">
    <property type="component" value="Unassembled WGS sequence"/>
</dbReference>
<dbReference type="Gene3D" id="3.40.50.1820">
    <property type="entry name" value="alpha/beta hydrolase"/>
    <property type="match status" value="2"/>
</dbReference>